<gene>
    <name evidence="1" type="ORF">K5V21_05520</name>
</gene>
<keyword evidence="2" id="KW-1185">Reference proteome</keyword>
<sequence length="181" mass="20710">MITLKLNEGFVQIYTGNGKGKTTAAIGQGIRAYGNGLKVIMVQFLKSGRTGELNTIDELGENFEIFRFEKRRGFVWTLTEEEKEEVKKEVKVAYNFIMDILENCKCDMIIIDEVMGVLKNEFLSVEEVIELIDKKPKNVELIMTGRNVPKEIVDRANLVTEMKEIKHYYKEGVPARKGVEL</sequence>
<dbReference type="Proteomes" id="UP001299068">
    <property type="component" value="Unassembled WGS sequence"/>
</dbReference>
<dbReference type="InterPro" id="IPR003724">
    <property type="entry name" value="CblAdoTrfase_CobA"/>
</dbReference>
<dbReference type="PANTHER" id="PTHR46638:SF1">
    <property type="entry name" value="CORRINOID ADENOSYLTRANSFERASE"/>
    <property type="match status" value="1"/>
</dbReference>
<proteinExistence type="predicted"/>
<evidence type="ECO:0000313" key="2">
    <source>
        <dbReference type="Proteomes" id="UP001299068"/>
    </source>
</evidence>
<dbReference type="InterPro" id="IPR027417">
    <property type="entry name" value="P-loop_NTPase"/>
</dbReference>
<comment type="caution">
    <text evidence="1">The sequence shown here is derived from an EMBL/GenBank/DDBJ whole genome shotgun (WGS) entry which is preliminary data.</text>
</comment>
<dbReference type="SUPFAM" id="SSF52540">
    <property type="entry name" value="P-loop containing nucleoside triphosphate hydrolases"/>
    <property type="match status" value="1"/>
</dbReference>
<dbReference type="PIRSF" id="PIRSF015617">
    <property type="entry name" value="Adensltrnsf_CobA"/>
    <property type="match status" value="1"/>
</dbReference>
<name>A0ABS7KVT9_CLOSR</name>
<accession>A0ABS7KVT9</accession>
<evidence type="ECO:0000313" key="1">
    <source>
        <dbReference type="EMBL" id="MBY0754910.1"/>
    </source>
</evidence>
<dbReference type="EMBL" id="JAIKTU010000004">
    <property type="protein sequence ID" value="MBY0754910.1"/>
    <property type="molecule type" value="Genomic_DNA"/>
</dbReference>
<dbReference type="PANTHER" id="PTHR46638">
    <property type="entry name" value="CORRINOID ADENOSYLTRANSFERASE"/>
    <property type="match status" value="1"/>
</dbReference>
<dbReference type="Pfam" id="PF02572">
    <property type="entry name" value="CobA_CobO_BtuR"/>
    <property type="match status" value="1"/>
</dbReference>
<protein>
    <submittedName>
        <fullName evidence="1">Cob(I)yrinic acid a,c-diamide adenosyltransferase</fullName>
    </submittedName>
</protein>
<reference evidence="1 2" key="1">
    <citation type="journal article" date="2021" name="Cell Host Microbe">
        <title>in vivo commensal control of Clostridioides difficile virulence.</title>
        <authorList>
            <person name="Girinathan B.P."/>
            <person name="Dibenedetto N."/>
            <person name="Worley J.N."/>
            <person name="Peltier J."/>
            <person name="Arrieta-Ortiz M.L."/>
            <person name="Rupa Christinal Immanuel S."/>
            <person name="Lavin R."/>
            <person name="Delaney M.L."/>
            <person name="Cummins C."/>
            <person name="Hoffmann M."/>
            <person name="Luo Y."/>
            <person name="Gonzalez-Escalona N."/>
            <person name="Allard M."/>
            <person name="Onderdonk A.B."/>
            <person name="Gerber G.K."/>
            <person name="Sonenshein A.L."/>
            <person name="Baliga N."/>
            <person name="Dupuy B."/>
            <person name="Bry L."/>
        </authorList>
    </citation>
    <scope>NUCLEOTIDE SEQUENCE [LARGE SCALE GENOMIC DNA]</scope>
    <source>
        <strain evidence="1 2">DSM 599</strain>
    </source>
</reference>
<dbReference type="Gene3D" id="3.40.50.300">
    <property type="entry name" value="P-loop containing nucleotide triphosphate hydrolases"/>
    <property type="match status" value="1"/>
</dbReference>
<organism evidence="1 2">
    <name type="scientific">Clostridium sardiniense</name>
    <name type="common">Clostridium absonum</name>
    <dbReference type="NCBI Taxonomy" id="29369"/>
    <lineage>
        <taxon>Bacteria</taxon>
        <taxon>Bacillati</taxon>
        <taxon>Bacillota</taxon>
        <taxon>Clostridia</taxon>
        <taxon>Eubacteriales</taxon>
        <taxon>Clostridiaceae</taxon>
        <taxon>Clostridium</taxon>
    </lineage>
</organism>